<dbReference type="GO" id="GO:0046872">
    <property type="term" value="F:metal ion binding"/>
    <property type="evidence" value="ECO:0007669"/>
    <property type="project" value="UniProtKB-KW"/>
</dbReference>
<dbReference type="GO" id="GO:0016779">
    <property type="term" value="F:nucleotidyltransferase activity"/>
    <property type="evidence" value="ECO:0007669"/>
    <property type="project" value="UniProtKB-KW"/>
</dbReference>
<evidence type="ECO:0000256" key="7">
    <source>
        <dbReference type="ARBA" id="ARBA00022840"/>
    </source>
</evidence>
<keyword evidence="7" id="KW-0067">ATP-binding</keyword>
<evidence type="ECO:0000256" key="9">
    <source>
        <dbReference type="ARBA" id="ARBA00038276"/>
    </source>
</evidence>
<dbReference type="PANTHER" id="PTHR33571:SF14">
    <property type="entry name" value="PROTEIN ADENYLYLTRANSFERASE MJ0435-RELATED"/>
    <property type="match status" value="1"/>
</dbReference>
<dbReference type="PANTHER" id="PTHR33571">
    <property type="entry name" value="SSL8005 PROTEIN"/>
    <property type="match status" value="1"/>
</dbReference>
<evidence type="ECO:0000256" key="6">
    <source>
        <dbReference type="ARBA" id="ARBA00022741"/>
    </source>
</evidence>
<dbReference type="Pfam" id="PF01909">
    <property type="entry name" value="NTP_transf_2"/>
    <property type="match status" value="1"/>
</dbReference>
<evidence type="ECO:0000256" key="2">
    <source>
        <dbReference type="ARBA" id="ARBA00022649"/>
    </source>
</evidence>
<evidence type="ECO:0000259" key="10">
    <source>
        <dbReference type="Pfam" id="PF01909"/>
    </source>
</evidence>
<reference evidence="11" key="1">
    <citation type="submission" date="2022-01" db="EMBL/GenBank/DDBJ databases">
        <title>Novel species in genus Dyadobacter.</title>
        <authorList>
            <person name="Ma C."/>
        </authorList>
    </citation>
    <scope>NUCLEOTIDE SEQUENCE</scope>
    <source>
        <strain evidence="12">CY22</strain>
        <strain evidence="11">CY357</strain>
    </source>
</reference>
<keyword evidence="4" id="KW-0548">Nucleotidyltransferase</keyword>
<evidence type="ECO:0000313" key="11">
    <source>
        <dbReference type="EMBL" id="MCF2499338.1"/>
    </source>
</evidence>
<organism evidence="11 14">
    <name type="scientific">Dyadobacter chenhuakuii</name>
    <dbReference type="NCBI Taxonomy" id="2909339"/>
    <lineage>
        <taxon>Bacteria</taxon>
        <taxon>Pseudomonadati</taxon>
        <taxon>Bacteroidota</taxon>
        <taxon>Cytophagia</taxon>
        <taxon>Cytophagales</taxon>
        <taxon>Spirosomataceae</taxon>
        <taxon>Dyadobacter</taxon>
    </lineage>
</organism>
<keyword evidence="8" id="KW-0460">Magnesium</keyword>
<evidence type="ECO:0000313" key="12">
    <source>
        <dbReference type="EMBL" id="USJ29962.1"/>
    </source>
</evidence>
<dbReference type="CDD" id="cd05403">
    <property type="entry name" value="NT_KNTase_like"/>
    <property type="match status" value="1"/>
</dbReference>
<keyword evidence="6" id="KW-0547">Nucleotide-binding</keyword>
<keyword evidence="2" id="KW-1277">Toxin-antitoxin system</keyword>
<evidence type="ECO:0000256" key="5">
    <source>
        <dbReference type="ARBA" id="ARBA00022723"/>
    </source>
</evidence>
<comment type="similarity">
    <text evidence="9">Belongs to the MntA antitoxin family.</text>
</comment>
<dbReference type="EMBL" id="CP098805">
    <property type="protein sequence ID" value="USJ29962.1"/>
    <property type="molecule type" value="Genomic_DNA"/>
</dbReference>
<dbReference type="InterPro" id="IPR052038">
    <property type="entry name" value="Type-VII_TA_antitoxin"/>
</dbReference>
<dbReference type="Gene3D" id="3.30.460.10">
    <property type="entry name" value="Beta Polymerase, domain 2"/>
    <property type="match status" value="1"/>
</dbReference>
<dbReference type="InterPro" id="IPR043519">
    <property type="entry name" value="NT_sf"/>
</dbReference>
<name>A0A9X1QFD5_9BACT</name>
<dbReference type="SUPFAM" id="SSF81301">
    <property type="entry name" value="Nucleotidyltransferase"/>
    <property type="match status" value="1"/>
</dbReference>
<dbReference type="EMBL" id="JAKFFV010000008">
    <property type="protein sequence ID" value="MCF2499338.1"/>
    <property type="molecule type" value="Genomic_DNA"/>
</dbReference>
<comment type="cofactor">
    <cofactor evidence="1">
        <name>Mg(2+)</name>
        <dbReference type="ChEBI" id="CHEBI:18420"/>
    </cofactor>
</comment>
<keyword evidence="3" id="KW-0808">Transferase</keyword>
<evidence type="ECO:0000256" key="4">
    <source>
        <dbReference type="ARBA" id="ARBA00022695"/>
    </source>
</evidence>
<sequence>MTTQTVLDKLNKSKGYFFNKYPLKSMALFGSYARNDANESSDVDILVEFSAPVGFEFIDLAIELEDILQTKVDLVSKKGLKAPLLPFIEKSLIYV</sequence>
<evidence type="ECO:0000256" key="1">
    <source>
        <dbReference type="ARBA" id="ARBA00001946"/>
    </source>
</evidence>
<dbReference type="InterPro" id="IPR002934">
    <property type="entry name" value="Polymerase_NTP_transf_dom"/>
</dbReference>
<dbReference type="GO" id="GO:0005524">
    <property type="term" value="F:ATP binding"/>
    <property type="evidence" value="ECO:0007669"/>
    <property type="project" value="UniProtKB-KW"/>
</dbReference>
<dbReference type="AlphaFoldDB" id="A0A9X1QFD5"/>
<keyword evidence="13" id="KW-1185">Reference proteome</keyword>
<evidence type="ECO:0000313" key="13">
    <source>
        <dbReference type="Proteomes" id="UP001055420"/>
    </source>
</evidence>
<proteinExistence type="inferred from homology"/>
<evidence type="ECO:0000256" key="8">
    <source>
        <dbReference type="ARBA" id="ARBA00022842"/>
    </source>
</evidence>
<evidence type="ECO:0000256" key="3">
    <source>
        <dbReference type="ARBA" id="ARBA00022679"/>
    </source>
</evidence>
<evidence type="ECO:0000313" key="14">
    <source>
        <dbReference type="Proteomes" id="UP001139411"/>
    </source>
</evidence>
<accession>A0A9X1QFD5</accession>
<gene>
    <name evidence="11" type="ORF">L0661_13530</name>
    <name evidence="12" type="ORF">NFI80_19075</name>
</gene>
<protein>
    <submittedName>
        <fullName evidence="11">Nucleotidyltransferase family protein</fullName>
    </submittedName>
</protein>
<feature type="domain" description="Polymerase nucleotidyl transferase" evidence="10">
    <location>
        <begin position="19"/>
        <end position="91"/>
    </location>
</feature>
<dbReference type="Proteomes" id="UP001139411">
    <property type="component" value="Unassembled WGS sequence"/>
</dbReference>
<dbReference type="RefSeq" id="WP_235160947.1">
    <property type="nucleotide sequence ID" value="NZ_CP098805.1"/>
</dbReference>
<keyword evidence="5" id="KW-0479">Metal-binding</keyword>
<dbReference type="Proteomes" id="UP001055420">
    <property type="component" value="Chromosome"/>
</dbReference>